<proteinExistence type="predicted"/>
<evidence type="ECO:0008006" key="3">
    <source>
        <dbReference type="Google" id="ProtNLM"/>
    </source>
</evidence>
<dbReference type="EMBL" id="SOKU01000276">
    <property type="protein sequence ID" value="TES84958.1"/>
    <property type="molecule type" value="Genomic_DNA"/>
</dbReference>
<comment type="caution">
    <text evidence="1">The sequence shown here is derived from an EMBL/GenBank/DDBJ whole genome shotgun (WGS) entry which is preliminary data.</text>
</comment>
<organism evidence="1 2">
    <name type="scientific">Aerophobetes bacterium</name>
    <dbReference type="NCBI Taxonomy" id="2030807"/>
    <lineage>
        <taxon>Bacteria</taxon>
        <taxon>Candidatus Aerophobota</taxon>
    </lineage>
</organism>
<name>A0A523QHH1_UNCAE</name>
<evidence type="ECO:0000313" key="2">
    <source>
        <dbReference type="Proteomes" id="UP000320781"/>
    </source>
</evidence>
<sequence length="94" mass="10592">MLNEVKQLMQSNPHCKVLLNAILGTPYIERQALVKKVGLPAENFEALLKSLEERLIVLELASQAEHSVESRVPKKIYVINPEMEQDIRGILGKS</sequence>
<protein>
    <recommendedName>
        <fullName evidence="3">ArsR family transcriptional regulator</fullName>
    </recommendedName>
</protein>
<reference evidence="1 2" key="1">
    <citation type="submission" date="2019-03" db="EMBL/GenBank/DDBJ databases">
        <title>Metabolic potential of uncultured bacteria and archaea associated with petroleum seepage in deep-sea sediments.</title>
        <authorList>
            <person name="Dong X."/>
            <person name="Hubert C."/>
        </authorList>
    </citation>
    <scope>NUCLEOTIDE SEQUENCE [LARGE SCALE GENOMIC DNA]</scope>
    <source>
        <strain evidence="1">E44_bin92</strain>
    </source>
</reference>
<evidence type="ECO:0000313" key="1">
    <source>
        <dbReference type="EMBL" id="TES84958.1"/>
    </source>
</evidence>
<gene>
    <name evidence="1" type="ORF">E3J95_05640</name>
</gene>
<dbReference type="AlphaFoldDB" id="A0A523QHH1"/>
<accession>A0A523QHH1</accession>
<dbReference type="Proteomes" id="UP000320781">
    <property type="component" value="Unassembled WGS sequence"/>
</dbReference>